<reference evidence="4" key="1">
    <citation type="submission" date="2022-07" db="EMBL/GenBank/DDBJ databases">
        <title>Genome Sequence of Leucocoprinus birnbaumii.</title>
        <authorList>
            <person name="Buettner E."/>
        </authorList>
    </citation>
    <scope>NUCLEOTIDE SEQUENCE</scope>
    <source>
        <strain evidence="4">VT141</strain>
    </source>
</reference>
<dbReference type="PANTHER" id="PTHR10039:SF14">
    <property type="entry name" value="NACHT DOMAIN-CONTAINING PROTEIN"/>
    <property type="match status" value="1"/>
</dbReference>
<evidence type="ECO:0000256" key="1">
    <source>
        <dbReference type="ARBA" id="ARBA00022737"/>
    </source>
</evidence>
<accession>A0AAD5W0C0</accession>
<proteinExistence type="predicted"/>
<gene>
    <name evidence="4" type="ORF">NP233_g1541</name>
</gene>
<evidence type="ECO:0000313" key="5">
    <source>
        <dbReference type="Proteomes" id="UP001213000"/>
    </source>
</evidence>
<dbReference type="EMBL" id="JANIEX010000058">
    <property type="protein sequence ID" value="KAJ3574758.1"/>
    <property type="molecule type" value="Genomic_DNA"/>
</dbReference>
<feature type="region of interest" description="Disordered" evidence="2">
    <location>
        <begin position="28"/>
        <end position="70"/>
    </location>
</feature>
<feature type="compositionally biased region" description="Polar residues" evidence="2">
    <location>
        <begin position="48"/>
        <end position="70"/>
    </location>
</feature>
<evidence type="ECO:0000256" key="2">
    <source>
        <dbReference type="SAM" id="MobiDB-lite"/>
    </source>
</evidence>
<evidence type="ECO:0000259" key="3">
    <source>
        <dbReference type="Pfam" id="PF24883"/>
    </source>
</evidence>
<dbReference type="Pfam" id="PF24883">
    <property type="entry name" value="NPHP3_N"/>
    <property type="match status" value="1"/>
</dbReference>
<evidence type="ECO:0000313" key="4">
    <source>
        <dbReference type="EMBL" id="KAJ3574758.1"/>
    </source>
</evidence>
<dbReference type="AlphaFoldDB" id="A0AAD5W0C0"/>
<comment type="caution">
    <text evidence="4">The sequence shown here is derived from an EMBL/GenBank/DDBJ whole genome shotgun (WGS) entry which is preliminary data.</text>
</comment>
<dbReference type="InterPro" id="IPR056884">
    <property type="entry name" value="NPHP3-like_N"/>
</dbReference>
<organism evidence="4 5">
    <name type="scientific">Leucocoprinus birnbaumii</name>
    <dbReference type="NCBI Taxonomy" id="56174"/>
    <lineage>
        <taxon>Eukaryota</taxon>
        <taxon>Fungi</taxon>
        <taxon>Dikarya</taxon>
        <taxon>Basidiomycota</taxon>
        <taxon>Agaricomycotina</taxon>
        <taxon>Agaricomycetes</taxon>
        <taxon>Agaricomycetidae</taxon>
        <taxon>Agaricales</taxon>
        <taxon>Agaricineae</taxon>
        <taxon>Agaricaceae</taxon>
        <taxon>Leucocoprinus</taxon>
    </lineage>
</organism>
<protein>
    <recommendedName>
        <fullName evidence="3">Nephrocystin 3-like N-terminal domain-containing protein</fullName>
    </recommendedName>
</protein>
<feature type="domain" description="Nephrocystin 3-like N-terminal" evidence="3">
    <location>
        <begin position="229"/>
        <end position="389"/>
    </location>
</feature>
<sequence length="809" mass="91384">MSGRTRNFFARFFSRSIPTAAVSTDLEVTTQASPAPPPTVTAPSPSALNTPISPKATSYSGESTSLPHQVSPTPPILGPHDHFQPPFSSHPPPTSEAIQLPSIHPHHVSPLTSIPPHWHDHLPTDMSFERTSRVMLQASPDTSPSRNPSSSSLPNSPDLRGTFNHAHDFTIHNAHFSNYNAQFNISPPGSGLDKLLDHSMPDAFFNSAARYPPPRCHLGTRTEYIARITNWAFGKSDNERHILWLHGPFGVGKSAIAQSSAEKLKDCKKLLATLFFSRSNPDRDDPLRVIPSLVYQIATQCGAFADIIDVLLRKDPSLTSKSLATQFEELLVIPLSQIDVTREDLIGRVVIIDGIDECRGVPRQREIIEIIATSARKCTTPFRWFITSRPEDPITRTMNSPSVSPVISSIELPVSRAIDHEILLYLTDEFEKIREQNGLEEGWPSEGTLALLVERADGLWVYVSTIIRFIIDENSFGPEDQLRLVLKLTPNIVIGEGLNNPLEEMDILYTLIMQQVPQNVRDLLRRILLAHSAAGYYDAYSIVNSLRLSKEQLRRSCTSIQSVMRLEDSAEHTLDQMRLNFYHASFLEFLTNPERSRDLSIHGAFLIRFREELLEWLHFVYSRTQDHSEFVFPSGTVLPENVTATEHHRHVLDLFWELCCMAGHPIDVPTATSISQLPFRRLFSLLPVAVSGHKHLFISHERIEIMRKNLPTAFKNKIVRVCKCPTLGCTNPRNVAILGEGENEVITLNDYIPWGRRVDHWFRWENNQKVPPAECTRLAGISLVGLRKGERRRKQYQYYAFSFARDSRS</sequence>
<keyword evidence="1" id="KW-0677">Repeat</keyword>
<feature type="compositionally biased region" description="Low complexity" evidence="2">
    <location>
        <begin position="139"/>
        <end position="160"/>
    </location>
</feature>
<dbReference type="SUPFAM" id="SSF52540">
    <property type="entry name" value="P-loop containing nucleoside triphosphate hydrolases"/>
    <property type="match status" value="1"/>
</dbReference>
<dbReference type="Proteomes" id="UP001213000">
    <property type="component" value="Unassembled WGS sequence"/>
</dbReference>
<dbReference type="Gene3D" id="3.40.50.300">
    <property type="entry name" value="P-loop containing nucleotide triphosphate hydrolases"/>
    <property type="match status" value="1"/>
</dbReference>
<dbReference type="InterPro" id="IPR027417">
    <property type="entry name" value="P-loop_NTPase"/>
</dbReference>
<feature type="region of interest" description="Disordered" evidence="2">
    <location>
        <begin position="137"/>
        <end position="161"/>
    </location>
</feature>
<dbReference type="PANTHER" id="PTHR10039">
    <property type="entry name" value="AMELOGENIN"/>
    <property type="match status" value="1"/>
</dbReference>
<keyword evidence="5" id="KW-1185">Reference proteome</keyword>
<name>A0AAD5W0C0_9AGAR</name>